<dbReference type="GO" id="GO:0005737">
    <property type="term" value="C:cytoplasm"/>
    <property type="evidence" value="ECO:0007669"/>
    <property type="project" value="TreeGrafter"/>
</dbReference>
<dbReference type="PANTHER" id="PTHR48079:SF6">
    <property type="entry name" value="NAD(P)-BINDING DOMAIN-CONTAINING PROTEIN-RELATED"/>
    <property type="match status" value="1"/>
</dbReference>
<protein>
    <submittedName>
        <fullName evidence="2">NAD-dependent epimerase/dehydratase family protein</fullName>
    </submittedName>
</protein>
<dbReference type="InterPro" id="IPR036291">
    <property type="entry name" value="NAD(P)-bd_dom_sf"/>
</dbReference>
<sequence>MRYLILGLGFLATHIAEYLTNQGEEVTVTYRNLERVKSIYAEILKARLVRLDPLNNIDELRNLIASSDIIVNTIGVIGENERELKIAHVEIPKKISEIISELQAKPMLIHISAASATGLTGYVKEEEKHCEGVSPNLPYEETKCEGEKIVYAKAKENDFPLAIIRPTFIYGKYGAHVHFVLMYWLARLGIIPSFNISFSTISAKHIAILVKTLAEAKPKGLYMYAHECKLIELEKLFELMAKGLGREKTIKLKLPTEFIPSSLKCALKYVGTQYDCSKIKELIKDIDFDETEVIENALFLDNLRKKGMLLST</sequence>
<dbReference type="Pfam" id="PF01370">
    <property type="entry name" value="Epimerase"/>
    <property type="match status" value="1"/>
</dbReference>
<dbReference type="Gene3D" id="3.40.50.720">
    <property type="entry name" value="NAD(P)-binding Rossmann-like Domain"/>
    <property type="match status" value="1"/>
</dbReference>
<organism evidence="2">
    <name type="scientific">Sulfurisphaera javensis</name>
    <dbReference type="NCBI Taxonomy" id="2049879"/>
    <lineage>
        <taxon>Archaea</taxon>
        <taxon>Thermoproteota</taxon>
        <taxon>Thermoprotei</taxon>
        <taxon>Sulfolobales</taxon>
        <taxon>Sulfolobaceae</taxon>
        <taxon>Sulfurisphaera</taxon>
    </lineage>
</organism>
<dbReference type="GeneID" id="92355515"/>
<name>A0AAT9GUL0_9CREN</name>
<dbReference type="RefSeq" id="WP_369610112.1">
    <property type="nucleotide sequence ID" value="NZ_AP031322.1"/>
</dbReference>
<evidence type="ECO:0000259" key="1">
    <source>
        <dbReference type="Pfam" id="PF01370"/>
    </source>
</evidence>
<proteinExistence type="predicted"/>
<dbReference type="GO" id="GO:0004029">
    <property type="term" value="F:aldehyde dehydrogenase (NAD+) activity"/>
    <property type="evidence" value="ECO:0007669"/>
    <property type="project" value="TreeGrafter"/>
</dbReference>
<dbReference type="InterPro" id="IPR001509">
    <property type="entry name" value="Epimerase_deHydtase"/>
</dbReference>
<feature type="domain" description="NAD-dependent epimerase/dehydratase" evidence="1">
    <location>
        <begin position="4"/>
        <end position="178"/>
    </location>
</feature>
<dbReference type="KEGG" id="sjv:SJAV_25570"/>
<reference evidence="2" key="1">
    <citation type="submission" date="2024-03" db="EMBL/GenBank/DDBJ databases">
        <title>Complete genome sequence of Sulfurisphaera javensis strain KD-1.</title>
        <authorList>
            <person name="Sakai H."/>
            <person name="Nur N."/>
            <person name="Suwanto A."/>
            <person name="Kurosawa N."/>
        </authorList>
    </citation>
    <scope>NUCLEOTIDE SEQUENCE</scope>
    <source>
        <strain evidence="2">KD-1</strain>
    </source>
</reference>
<dbReference type="InterPro" id="IPR051783">
    <property type="entry name" value="NAD(P)-dependent_oxidoreduct"/>
</dbReference>
<dbReference type="SUPFAM" id="SSF51735">
    <property type="entry name" value="NAD(P)-binding Rossmann-fold domains"/>
    <property type="match status" value="1"/>
</dbReference>
<evidence type="ECO:0000313" key="2">
    <source>
        <dbReference type="EMBL" id="BFH74613.1"/>
    </source>
</evidence>
<accession>A0AAT9GUL0</accession>
<gene>
    <name evidence="2" type="ORF">SJAV_25570</name>
</gene>
<dbReference type="EMBL" id="AP031322">
    <property type="protein sequence ID" value="BFH74613.1"/>
    <property type="molecule type" value="Genomic_DNA"/>
</dbReference>
<dbReference type="PANTHER" id="PTHR48079">
    <property type="entry name" value="PROTEIN YEEZ"/>
    <property type="match status" value="1"/>
</dbReference>
<dbReference type="AlphaFoldDB" id="A0AAT9GUL0"/>